<feature type="transmembrane region" description="Helical" evidence="1">
    <location>
        <begin position="86"/>
        <end position="103"/>
    </location>
</feature>
<dbReference type="EMBL" id="CP129971">
    <property type="protein sequence ID" value="WKK77847.1"/>
    <property type="molecule type" value="Genomic_DNA"/>
</dbReference>
<gene>
    <name evidence="3" type="ORF">QYS49_12650</name>
</gene>
<reference evidence="3 4" key="1">
    <citation type="submission" date="2023-08" db="EMBL/GenBank/DDBJ databases">
        <title>Comparative genomics and taxonomic characterization of three novel marine species of genus Marivirga.</title>
        <authorList>
            <person name="Muhammad N."/>
            <person name="Kim S.-G."/>
        </authorList>
    </citation>
    <scope>NUCLEOTIDE SEQUENCE [LARGE SCALE GENOMIC DNA]</scope>
    <source>
        <strain evidence="3 4">BDSF4-3</strain>
    </source>
</reference>
<keyword evidence="1" id="KW-0812">Transmembrane</keyword>
<feature type="chain" id="PRO_5041375685" description="Seryl-tRNA synthetase" evidence="2">
    <location>
        <begin position="25"/>
        <end position="104"/>
    </location>
</feature>
<sequence length="104" mass="12103">MKKLTKLFFITSLIMMGSFFEVSANNSEKESPKETRTLSTTEIKQLKNRVEEIQNMDKSELSWKERREVIKELKEIKKTLELDDKVTISVGAIIIIVLLLIIIF</sequence>
<protein>
    <recommendedName>
        <fullName evidence="5">Seryl-tRNA synthetase</fullName>
    </recommendedName>
</protein>
<organism evidence="3 4">
    <name type="scientific">Marivirga salinarum</name>
    <dbReference type="NCBI Taxonomy" id="3059078"/>
    <lineage>
        <taxon>Bacteria</taxon>
        <taxon>Pseudomonadati</taxon>
        <taxon>Bacteroidota</taxon>
        <taxon>Cytophagia</taxon>
        <taxon>Cytophagales</taxon>
        <taxon>Marivirgaceae</taxon>
        <taxon>Marivirga</taxon>
    </lineage>
</organism>
<evidence type="ECO:0000313" key="3">
    <source>
        <dbReference type="EMBL" id="WKK77847.1"/>
    </source>
</evidence>
<keyword evidence="1" id="KW-1133">Transmembrane helix</keyword>
<name>A0AA49GEP8_9BACT</name>
<evidence type="ECO:0000313" key="4">
    <source>
        <dbReference type="Proteomes" id="UP001230496"/>
    </source>
</evidence>
<dbReference type="AlphaFoldDB" id="A0AA49GEP8"/>
<dbReference type="RefSeq" id="WP_308349236.1">
    <property type="nucleotide sequence ID" value="NZ_CP129971.1"/>
</dbReference>
<keyword evidence="4" id="KW-1185">Reference proteome</keyword>
<dbReference type="Proteomes" id="UP001230496">
    <property type="component" value="Chromosome"/>
</dbReference>
<keyword evidence="1" id="KW-0472">Membrane</keyword>
<evidence type="ECO:0008006" key="5">
    <source>
        <dbReference type="Google" id="ProtNLM"/>
    </source>
</evidence>
<dbReference type="KEGG" id="msaa:QYS49_12650"/>
<evidence type="ECO:0000256" key="1">
    <source>
        <dbReference type="SAM" id="Phobius"/>
    </source>
</evidence>
<feature type="signal peptide" evidence="2">
    <location>
        <begin position="1"/>
        <end position="24"/>
    </location>
</feature>
<accession>A0AA49GEP8</accession>
<proteinExistence type="predicted"/>
<keyword evidence="2" id="KW-0732">Signal</keyword>
<evidence type="ECO:0000256" key="2">
    <source>
        <dbReference type="SAM" id="SignalP"/>
    </source>
</evidence>